<evidence type="ECO:0000256" key="5">
    <source>
        <dbReference type="ARBA" id="ARBA00023136"/>
    </source>
</evidence>
<dbReference type="SUPFAM" id="SSF81321">
    <property type="entry name" value="Family A G protein-coupled receptor-like"/>
    <property type="match status" value="1"/>
</dbReference>
<comment type="subcellular location">
    <subcellularLocation>
        <location evidence="1">Membrane</location>
        <topology evidence="1">Multi-pass membrane protein</topology>
    </subcellularLocation>
</comment>
<dbReference type="STRING" id="31246.A0A183Q7K5"/>
<evidence type="ECO:0000256" key="6">
    <source>
        <dbReference type="ARBA" id="ARBA00023170"/>
    </source>
</evidence>
<dbReference type="InterPro" id="IPR017452">
    <property type="entry name" value="GPCR_Rhodpsn_7TM"/>
</dbReference>
<keyword evidence="3" id="KW-1133">Transmembrane helix</keyword>
<evidence type="ECO:0000313" key="8">
    <source>
        <dbReference type="EMBL" id="VDP87703.1"/>
    </source>
</evidence>
<dbReference type="InterPro" id="IPR000276">
    <property type="entry name" value="GPCR_Rhodpsn"/>
</dbReference>
<gene>
    <name evidence="8" type="ORF">SMTD_LOCUS22590</name>
</gene>
<keyword evidence="5" id="KW-0472">Membrane</keyword>
<keyword evidence="7" id="KW-0807">Transducer</keyword>
<dbReference type="Proteomes" id="UP000269396">
    <property type="component" value="Unassembled WGS sequence"/>
</dbReference>
<dbReference type="EMBL" id="UZAL01052478">
    <property type="protein sequence ID" value="VDP87703.1"/>
    <property type="molecule type" value="Genomic_DNA"/>
</dbReference>
<keyword evidence="6" id="KW-0675">Receptor</keyword>
<keyword evidence="9" id="KW-1185">Reference proteome</keyword>
<dbReference type="PANTHER" id="PTHR24243">
    <property type="entry name" value="G-PROTEIN COUPLED RECEPTOR"/>
    <property type="match status" value="1"/>
</dbReference>
<evidence type="ECO:0000313" key="9">
    <source>
        <dbReference type="Proteomes" id="UP000269396"/>
    </source>
</evidence>
<dbReference type="GO" id="GO:0005886">
    <property type="term" value="C:plasma membrane"/>
    <property type="evidence" value="ECO:0007669"/>
    <property type="project" value="TreeGrafter"/>
</dbReference>
<reference evidence="8 9" key="1">
    <citation type="submission" date="2018-11" db="EMBL/GenBank/DDBJ databases">
        <authorList>
            <consortium name="Pathogen Informatics"/>
        </authorList>
    </citation>
    <scope>NUCLEOTIDE SEQUENCE [LARGE SCALE GENOMIC DNA]</scope>
    <source>
        <strain>Denwood</strain>
        <strain evidence="9">Zambia</strain>
    </source>
</reference>
<name>A0A183Q7K5_9TREM</name>
<evidence type="ECO:0000256" key="7">
    <source>
        <dbReference type="ARBA" id="ARBA00023224"/>
    </source>
</evidence>
<dbReference type="PRINTS" id="PR00237">
    <property type="entry name" value="GPCRRHODOPSN"/>
</dbReference>
<protein>
    <submittedName>
        <fullName evidence="8">Uncharacterized protein</fullName>
    </submittedName>
</protein>
<evidence type="ECO:0000256" key="3">
    <source>
        <dbReference type="ARBA" id="ARBA00022989"/>
    </source>
</evidence>
<evidence type="ECO:0000256" key="2">
    <source>
        <dbReference type="ARBA" id="ARBA00022692"/>
    </source>
</evidence>
<dbReference type="AlphaFoldDB" id="A0A183Q7K5"/>
<evidence type="ECO:0000256" key="4">
    <source>
        <dbReference type="ARBA" id="ARBA00023040"/>
    </source>
</evidence>
<dbReference type="PROSITE" id="PS50262">
    <property type="entry name" value="G_PROTEIN_RECEP_F1_2"/>
    <property type="match status" value="1"/>
</dbReference>
<keyword evidence="2" id="KW-0812">Transmembrane</keyword>
<sequence length="94" mass="10576">MNVNTTNCNELIDELKFMWIEHELGPQSMSLTRQISIGIVYTSIFCTGLLGNLATCIVIARNSFMHTRTNCYLFTLSVSDLLLLIFGKLLLTNS</sequence>
<dbReference type="PANTHER" id="PTHR24243:SF208">
    <property type="entry name" value="PYROKININ-1 RECEPTOR"/>
    <property type="match status" value="1"/>
</dbReference>
<proteinExistence type="predicted"/>
<organism evidence="8 9">
    <name type="scientific">Schistosoma mattheei</name>
    <dbReference type="NCBI Taxonomy" id="31246"/>
    <lineage>
        <taxon>Eukaryota</taxon>
        <taxon>Metazoa</taxon>
        <taxon>Spiralia</taxon>
        <taxon>Lophotrochozoa</taxon>
        <taxon>Platyhelminthes</taxon>
        <taxon>Trematoda</taxon>
        <taxon>Digenea</taxon>
        <taxon>Strigeidida</taxon>
        <taxon>Schistosomatoidea</taxon>
        <taxon>Schistosomatidae</taxon>
        <taxon>Schistosoma</taxon>
    </lineage>
</organism>
<keyword evidence="4" id="KW-0297">G-protein coupled receptor</keyword>
<dbReference type="Gene3D" id="1.20.1070.10">
    <property type="entry name" value="Rhodopsin 7-helix transmembrane proteins"/>
    <property type="match status" value="1"/>
</dbReference>
<accession>A0A183Q7K5</accession>
<dbReference type="GO" id="GO:0008188">
    <property type="term" value="F:neuropeptide receptor activity"/>
    <property type="evidence" value="ECO:0007669"/>
    <property type="project" value="TreeGrafter"/>
</dbReference>
<evidence type="ECO:0000256" key="1">
    <source>
        <dbReference type="ARBA" id="ARBA00004141"/>
    </source>
</evidence>